<dbReference type="EMBL" id="UINC01097034">
    <property type="protein sequence ID" value="SVC54405.1"/>
    <property type="molecule type" value="Genomic_DNA"/>
</dbReference>
<feature type="domain" description="Helicase ATP-binding" evidence="1">
    <location>
        <begin position="79"/>
        <end position="224"/>
    </location>
</feature>
<dbReference type="Gene3D" id="3.40.50.10810">
    <property type="entry name" value="Tandem AAA-ATPase domain"/>
    <property type="match status" value="1"/>
</dbReference>
<dbReference type="PROSITE" id="PS51192">
    <property type="entry name" value="HELICASE_ATP_BIND_1"/>
    <property type="match status" value="1"/>
</dbReference>
<organism evidence="2">
    <name type="scientific">marine metagenome</name>
    <dbReference type="NCBI Taxonomy" id="408172"/>
    <lineage>
        <taxon>unclassified sequences</taxon>
        <taxon>metagenomes</taxon>
        <taxon>ecological metagenomes</taxon>
    </lineage>
</organism>
<gene>
    <name evidence="2" type="ORF">METZ01_LOCUS307259</name>
</gene>
<feature type="non-terminal residue" evidence="2">
    <location>
        <position position="375"/>
    </location>
</feature>
<dbReference type="InterPro" id="IPR038718">
    <property type="entry name" value="SNF2-like_sf"/>
</dbReference>
<dbReference type="AlphaFoldDB" id="A0A382N281"/>
<name>A0A382N281_9ZZZZ</name>
<feature type="non-terminal residue" evidence="2">
    <location>
        <position position="1"/>
    </location>
</feature>
<dbReference type="SUPFAM" id="SSF52540">
    <property type="entry name" value="P-loop containing nucleoside triphosphate hydrolases"/>
    <property type="match status" value="1"/>
</dbReference>
<evidence type="ECO:0000259" key="1">
    <source>
        <dbReference type="PROSITE" id="PS51192"/>
    </source>
</evidence>
<dbReference type="InterPro" id="IPR027417">
    <property type="entry name" value="P-loop_NTPase"/>
</dbReference>
<dbReference type="SMART" id="SM00487">
    <property type="entry name" value="DEXDc"/>
    <property type="match status" value="1"/>
</dbReference>
<sequence>QRPDAYPLSLGDVVVRWDKELTACDEAVAIGFTDSAGYYRARIPLVRNLIGQRAACRGFTAAMSASIRPFQHQFNVLARVLGDPVPRFVLADEVGLGKTIEAGLVVKQYLLDDPDCSVVLSVPSPLRSQWIDELSTKFFLQKHLADNRVRVLDHDDLSLVAMDPPTLLVVDEAHRLTEQGLGSPDFEIACAAAARTEGLLLLTATPLRGNAPTFLGLLHLIDPAANPIDDLEGFAERLLLREGQASAIETLNSDLPAVYLDPILAGFRETFPRDDILEFLITRVESLAESGGDQFVLAKDEVAAHLRETYRISRRVIRNRRSEVEEAGFPVSGRSFDKITIEEPSRAEIDEFLDRWREGLILRGETSEWTELFVE</sequence>
<protein>
    <recommendedName>
        <fullName evidence="1">Helicase ATP-binding domain-containing protein</fullName>
    </recommendedName>
</protein>
<accession>A0A382N281</accession>
<evidence type="ECO:0000313" key="2">
    <source>
        <dbReference type="EMBL" id="SVC54405.1"/>
    </source>
</evidence>
<proteinExistence type="predicted"/>
<reference evidence="2" key="1">
    <citation type="submission" date="2018-05" db="EMBL/GenBank/DDBJ databases">
        <authorList>
            <person name="Lanie J.A."/>
            <person name="Ng W.-L."/>
            <person name="Kazmierczak K.M."/>
            <person name="Andrzejewski T.M."/>
            <person name="Davidsen T.M."/>
            <person name="Wayne K.J."/>
            <person name="Tettelin H."/>
            <person name="Glass J.I."/>
            <person name="Rusch D."/>
            <person name="Podicherti R."/>
            <person name="Tsui H.-C.T."/>
            <person name="Winkler M.E."/>
        </authorList>
    </citation>
    <scope>NUCLEOTIDE SEQUENCE</scope>
</reference>
<dbReference type="InterPro" id="IPR014001">
    <property type="entry name" value="Helicase_ATP-bd"/>
</dbReference>